<protein>
    <submittedName>
        <fullName evidence="1">Uncharacterized protein</fullName>
    </submittedName>
</protein>
<accession>A0AAP0R2P3</accession>
<dbReference type="EMBL" id="JBCGBO010000001">
    <property type="protein sequence ID" value="KAK9228436.1"/>
    <property type="molecule type" value="Genomic_DNA"/>
</dbReference>
<sequence>MLELLILRILNLGNLGYGYFIWQVALTTDRCKIKDTCLLYPLSYSRKCSIRTSY</sequence>
<dbReference type="Proteomes" id="UP001428341">
    <property type="component" value="Unassembled WGS sequence"/>
</dbReference>
<evidence type="ECO:0000313" key="1">
    <source>
        <dbReference type="EMBL" id="KAK9228436.1"/>
    </source>
</evidence>
<evidence type="ECO:0000313" key="2">
    <source>
        <dbReference type="Proteomes" id="UP001428341"/>
    </source>
</evidence>
<dbReference type="AlphaFoldDB" id="A0AAP0R2P3"/>
<comment type="caution">
    <text evidence="1">The sequence shown here is derived from an EMBL/GenBank/DDBJ whole genome shotgun (WGS) entry which is preliminary data.</text>
</comment>
<organism evidence="1 2">
    <name type="scientific">Citrus x changshan-huyou</name>
    <dbReference type="NCBI Taxonomy" id="2935761"/>
    <lineage>
        <taxon>Eukaryota</taxon>
        <taxon>Viridiplantae</taxon>
        <taxon>Streptophyta</taxon>
        <taxon>Embryophyta</taxon>
        <taxon>Tracheophyta</taxon>
        <taxon>Spermatophyta</taxon>
        <taxon>Magnoliopsida</taxon>
        <taxon>eudicotyledons</taxon>
        <taxon>Gunneridae</taxon>
        <taxon>Pentapetalae</taxon>
        <taxon>rosids</taxon>
        <taxon>malvids</taxon>
        <taxon>Sapindales</taxon>
        <taxon>Rutaceae</taxon>
        <taxon>Aurantioideae</taxon>
        <taxon>Citrus</taxon>
    </lineage>
</organism>
<keyword evidence="2" id="KW-1185">Reference proteome</keyword>
<proteinExistence type="predicted"/>
<reference evidence="1 2" key="1">
    <citation type="submission" date="2024-05" db="EMBL/GenBank/DDBJ databases">
        <title>Haplotype-resolved chromosome-level genome assembly of Huyou (Citrus changshanensis).</title>
        <authorList>
            <person name="Miao C."/>
            <person name="Chen W."/>
            <person name="Wu Y."/>
            <person name="Wang L."/>
            <person name="Zhao S."/>
            <person name="Grierson D."/>
            <person name="Xu C."/>
            <person name="Chen K."/>
        </authorList>
    </citation>
    <scope>NUCLEOTIDE SEQUENCE [LARGE SCALE GENOMIC DNA]</scope>
    <source>
        <strain evidence="1">01-14</strain>
        <tissue evidence="1">Leaf</tissue>
    </source>
</reference>
<gene>
    <name evidence="1" type="ORF">WN944_021386</name>
</gene>
<name>A0AAP0R2P3_9ROSI</name>